<dbReference type="Pfam" id="PF01546">
    <property type="entry name" value="Peptidase_M20"/>
    <property type="match status" value="1"/>
</dbReference>
<dbReference type="InterPro" id="IPR002933">
    <property type="entry name" value="Peptidase_M20"/>
</dbReference>
<dbReference type="RefSeq" id="WP_066775570.1">
    <property type="nucleotide sequence ID" value="NZ_BMIP01000002.1"/>
</dbReference>
<dbReference type="SUPFAM" id="SSF53187">
    <property type="entry name" value="Zn-dependent exopeptidases"/>
    <property type="match status" value="1"/>
</dbReference>
<evidence type="ECO:0000259" key="5">
    <source>
        <dbReference type="Pfam" id="PF07687"/>
    </source>
</evidence>
<keyword evidence="1" id="KW-0645">Protease</keyword>
<dbReference type="Proteomes" id="UP000612349">
    <property type="component" value="Unassembled WGS sequence"/>
</dbReference>
<dbReference type="GO" id="GO:0008233">
    <property type="term" value="F:peptidase activity"/>
    <property type="evidence" value="ECO:0007669"/>
    <property type="project" value="UniProtKB-KW"/>
</dbReference>
<dbReference type="PROSITE" id="PS51257">
    <property type="entry name" value="PROKAR_LIPOPROTEIN"/>
    <property type="match status" value="1"/>
</dbReference>
<feature type="domain" description="Peptidase M20 dimerisation" evidence="5">
    <location>
        <begin position="288"/>
        <end position="433"/>
    </location>
</feature>
<dbReference type="Gene3D" id="3.40.630.10">
    <property type="entry name" value="Zn peptidases"/>
    <property type="match status" value="1"/>
</dbReference>
<dbReference type="GO" id="GO:0006508">
    <property type="term" value="P:proteolysis"/>
    <property type="evidence" value="ECO:0007669"/>
    <property type="project" value="UniProtKB-KW"/>
</dbReference>
<keyword evidence="7" id="KW-1185">Reference proteome</keyword>
<dbReference type="InterPro" id="IPR011650">
    <property type="entry name" value="Peptidase_M20_dimer"/>
</dbReference>
<gene>
    <name evidence="6" type="ORF">GCM10010990_14220</name>
</gene>
<feature type="chain" id="PRO_5038123205" evidence="4">
    <location>
        <begin position="28"/>
        <end position="550"/>
    </location>
</feature>
<comment type="caution">
    <text evidence="6">The sequence shown here is derived from an EMBL/GenBank/DDBJ whole genome shotgun (WGS) entry which is preliminary data.</text>
</comment>
<dbReference type="PANTHER" id="PTHR43270:SF4">
    <property type="entry name" value="CARNOSINE DIPEPTIDASE 2, ISOFORM A"/>
    <property type="match status" value="1"/>
</dbReference>
<dbReference type="PANTHER" id="PTHR43270">
    <property type="entry name" value="BETA-ALA-HIS DIPEPTIDASE"/>
    <property type="match status" value="1"/>
</dbReference>
<keyword evidence="3" id="KW-0378">Hydrolase</keyword>
<reference evidence="6" key="2">
    <citation type="submission" date="2020-09" db="EMBL/GenBank/DDBJ databases">
        <authorList>
            <person name="Sun Q."/>
            <person name="Zhou Y."/>
        </authorList>
    </citation>
    <scope>NUCLEOTIDE SEQUENCE</scope>
    <source>
        <strain evidence="6">CGMCC 1.15360</strain>
    </source>
</reference>
<sequence length="550" mass="59745">MKSFKTILLVATAIGGLPLLSACGETADDTATIEADAGPDLGIRPDGDTEVSIDMSKINNPELTQIYDYIDQNIDSHVVNLQNWIRQPSISNTGEGIQESAEMVQGFFDQLGCQTTQVYDVGETEWGQQGNPVVYGHCDEGAEKTIAIYWMYDTMPVTQPDLWKSPPFEGALVEQAPYKKVLIGRGATNSKGPQMSMWNALMSIKAVTGKLPVNIKFIAEGDEERMDIGYRKFMADHKDLFSDVDAMYTFGGQSPGGGARGLSGSEGCVFFELITSGESWGRGPARSNIHGAYKRGVDSPAWRHIKMLSTLVDDSGNNVLVDGFYENMEPMNPADDAKLRKAADGYDMETAADNLGVARFMSDDPYTMLKQLSYGTSFNLDGIWGGNMFEGGSGAVLPNRIVSKHNIRYIPNMSGQDIVDKVRKHLDAHGYEDVQINVVGDVPWSKTSTDTEIGRAVSQMFDSFNIQSAPLHDYSSIMGGYWPSYLFSGYAVNVPIFGGMAGSGGNAHAANEYYVIEGAGKVYGMAGAEKSVATALYNYAGLNKPKTETP</sequence>
<organism evidence="6 7">
    <name type="scientific">Croceicoccus mobilis</name>
    <dbReference type="NCBI Taxonomy" id="1703339"/>
    <lineage>
        <taxon>Bacteria</taxon>
        <taxon>Pseudomonadati</taxon>
        <taxon>Pseudomonadota</taxon>
        <taxon>Alphaproteobacteria</taxon>
        <taxon>Sphingomonadales</taxon>
        <taxon>Erythrobacteraceae</taxon>
        <taxon>Croceicoccus</taxon>
    </lineage>
</organism>
<dbReference type="GO" id="GO:0046872">
    <property type="term" value="F:metal ion binding"/>
    <property type="evidence" value="ECO:0007669"/>
    <property type="project" value="UniProtKB-KW"/>
</dbReference>
<accession>A0A916YXN3</accession>
<evidence type="ECO:0000256" key="2">
    <source>
        <dbReference type="ARBA" id="ARBA00022723"/>
    </source>
</evidence>
<proteinExistence type="predicted"/>
<feature type="signal peptide" evidence="4">
    <location>
        <begin position="1"/>
        <end position="27"/>
    </location>
</feature>
<dbReference type="Gene3D" id="3.30.70.360">
    <property type="match status" value="1"/>
</dbReference>
<dbReference type="Pfam" id="PF07687">
    <property type="entry name" value="M20_dimer"/>
    <property type="match status" value="1"/>
</dbReference>
<evidence type="ECO:0000313" key="7">
    <source>
        <dbReference type="Proteomes" id="UP000612349"/>
    </source>
</evidence>
<dbReference type="AlphaFoldDB" id="A0A916YXN3"/>
<evidence type="ECO:0000256" key="3">
    <source>
        <dbReference type="ARBA" id="ARBA00022801"/>
    </source>
</evidence>
<reference evidence="6" key="1">
    <citation type="journal article" date="2014" name="Int. J. Syst. Evol. Microbiol.">
        <title>Complete genome sequence of Corynebacterium casei LMG S-19264T (=DSM 44701T), isolated from a smear-ripened cheese.</title>
        <authorList>
            <consortium name="US DOE Joint Genome Institute (JGI-PGF)"/>
            <person name="Walter F."/>
            <person name="Albersmeier A."/>
            <person name="Kalinowski J."/>
            <person name="Ruckert C."/>
        </authorList>
    </citation>
    <scope>NUCLEOTIDE SEQUENCE</scope>
    <source>
        <strain evidence="6">CGMCC 1.15360</strain>
    </source>
</reference>
<evidence type="ECO:0000256" key="4">
    <source>
        <dbReference type="SAM" id="SignalP"/>
    </source>
</evidence>
<dbReference type="EMBL" id="BMIP01000002">
    <property type="protein sequence ID" value="GGD65894.1"/>
    <property type="molecule type" value="Genomic_DNA"/>
</dbReference>
<keyword evidence="2" id="KW-0479">Metal-binding</keyword>
<evidence type="ECO:0000256" key="1">
    <source>
        <dbReference type="ARBA" id="ARBA00022670"/>
    </source>
</evidence>
<dbReference type="InterPro" id="IPR051458">
    <property type="entry name" value="Cyt/Met_Dipeptidase"/>
</dbReference>
<keyword evidence="4" id="KW-0732">Signal</keyword>
<name>A0A916YXN3_9SPHN</name>
<protein>
    <submittedName>
        <fullName evidence="6">Acetylornithine deacetylase</fullName>
    </submittedName>
</protein>
<evidence type="ECO:0000313" key="6">
    <source>
        <dbReference type="EMBL" id="GGD65894.1"/>
    </source>
</evidence>
<dbReference type="OrthoDB" id="9761532at2"/>